<dbReference type="GO" id="GO:0005737">
    <property type="term" value="C:cytoplasm"/>
    <property type="evidence" value="ECO:0007669"/>
    <property type="project" value="TreeGrafter"/>
</dbReference>
<accession>A0AAN9F0J9</accession>
<evidence type="ECO:0000313" key="5">
    <source>
        <dbReference type="EMBL" id="KAK7266691.1"/>
    </source>
</evidence>
<keyword evidence="2" id="KW-0560">Oxidoreductase</keyword>
<dbReference type="InterPro" id="IPR036812">
    <property type="entry name" value="NAD(P)_OxRdtase_dom_sf"/>
</dbReference>
<evidence type="ECO:0000259" key="4">
    <source>
        <dbReference type="Pfam" id="PF00248"/>
    </source>
</evidence>
<gene>
    <name evidence="5" type="ORF">RIF29_19341</name>
</gene>
<proteinExistence type="predicted"/>
<dbReference type="Pfam" id="PF00248">
    <property type="entry name" value="Aldo_ket_red"/>
    <property type="match status" value="1"/>
</dbReference>
<evidence type="ECO:0000313" key="6">
    <source>
        <dbReference type="Proteomes" id="UP001372338"/>
    </source>
</evidence>
<dbReference type="Gene3D" id="3.20.20.100">
    <property type="entry name" value="NADP-dependent oxidoreductase domain"/>
    <property type="match status" value="1"/>
</dbReference>
<keyword evidence="6" id="KW-1185">Reference proteome</keyword>
<dbReference type="InterPro" id="IPR050791">
    <property type="entry name" value="Aldo-Keto_reductase"/>
</dbReference>
<dbReference type="EMBL" id="JAYWIO010000004">
    <property type="protein sequence ID" value="KAK7266691.1"/>
    <property type="molecule type" value="Genomic_DNA"/>
</dbReference>
<dbReference type="AlphaFoldDB" id="A0AAN9F0J9"/>
<organism evidence="5 6">
    <name type="scientific">Crotalaria pallida</name>
    <name type="common">Smooth rattlebox</name>
    <name type="synonym">Crotalaria striata</name>
    <dbReference type="NCBI Taxonomy" id="3830"/>
    <lineage>
        <taxon>Eukaryota</taxon>
        <taxon>Viridiplantae</taxon>
        <taxon>Streptophyta</taxon>
        <taxon>Embryophyta</taxon>
        <taxon>Tracheophyta</taxon>
        <taxon>Spermatophyta</taxon>
        <taxon>Magnoliopsida</taxon>
        <taxon>eudicotyledons</taxon>
        <taxon>Gunneridae</taxon>
        <taxon>Pentapetalae</taxon>
        <taxon>rosids</taxon>
        <taxon>fabids</taxon>
        <taxon>Fabales</taxon>
        <taxon>Fabaceae</taxon>
        <taxon>Papilionoideae</taxon>
        <taxon>50 kb inversion clade</taxon>
        <taxon>genistoids sensu lato</taxon>
        <taxon>core genistoids</taxon>
        <taxon>Crotalarieae</taxon>
        <taxon>Crotalaria</taxon>
    </lineage>
</organism>
<keyword evidence="1" id="KW-0521">NADP</keyword>
<protein>
    <recommendedName>
        <fullName evidence="4">NADP-dependent oxidoreductase domain-containing protein</fullName>
    </recommendedName>
</protein>
<evidence type="ECO:0000256" key="1">
    <source>
        <dbReference type="ARBA" id="ARBA00022857"/>
    </source>
</evidence>
<sequence>MVCFQKVLPPLSPPRPPSSPSVVISVLPPPPSATHAAPVPSVLTLRFSLSLRSLSLRFSSPATPLVLATAIRSPPFSIGSSTSSQPRFWFQVGFYLFIYLLISFHSEYVRSCCEASLKHLGVDYIDLYYQHRVDTTVPIEETMGELKKLVEEGKIKYIGLSEASPDTIRRAHAIHPITALVILNNKSFRCAESLTRQEAETKAKSMEYEIGKLQKKLEERNEQLQASASSAEEV</sequence>
<dbReference type="SUPFAM" id="SSF51430">
    <property type="entry name" value="NAD(P)-linked oxidoreductase"/>
    <property type="match status" value="1"/>
</dbReference>
<feature type="domain" description="NADP-dependent oxidoreductase" evidence="4">
    <location>
        <begin position="105"/>
        <end position="180"/>
    </location>
</feature>
<comment type="caution">
    <text evidence="5">The sequence shown here is derived from an EMBL/GenBank/DDBJ whole genome shotgun (WGS) entry which is preliminary data.</text>
</comment>
<dbReference type="PANTHER" id="PTHR43625">
    <property type="entry name" value="AFLATOXIN B1 ALDEHYDE REDUCTASE"/>
    <property type="match status" value="1"/>
</dbReference>
<keyword evidence="3" id="KW-0175">Coiled coil</keyword>
<name>A0AAN9F0J9_CROPI</name>
<evidence type="ECO:0000256" key="3">
    <source>
        <dbReference type="SAM" id="Coils"/>
    </source>
</evidence>
<dbReference type="PANTHER" id="PTHR43625:SF81">
    <property type="entry name" value="OS01G0618100 PROTEIN"/>
    <property type="match status" value="1"/>
</dbReference>
<dbReference type="Proteomes" id="UP001372338">
    <property type="component" value="Unassembled WGS sequence"/>
</dbReference>
<dbReference type="GO" id="GO:0016491">
    <property type="term" value="F:oxidoreductase activity"/>
    <property type="evidence" value="ECO:0007669"/>
    <property type="project" value="UniProtKB-KW"/>
</dbReference>
<reference evidence="5 6" key="1">
    <citation type="submission" date="2024-01" db="EMBL/GenBank/DDBJ databases">
        <title>The genomes of 5 underutilized Papilionoideae crops provide insights into root nodulation and disease resistanc.</title>
        <authorList>
            <person name="Yuan L."/>
        </authorList>
    </citation>
    <scope>NUCLEOTIDE SEQUENCE [LARGE SCALE GENOMIC DNA]</scope>
    <source>
        <strain evidence="5">ZHUSHIDOU_FW_LH</strain>
        <tissue evidence="5">Leaf</tissue>
    </source>
</reference>
<dbReference type="InterPro" id="IPR023210">
    <property type="entry name" value="NADP_OxRdtase_dom"/>
</dbReference>
<evidence type="ECO:0000256" key="2">
    <source>
        <dbReference type="ARBA" id="ARBA00023002"/>
    </source>
</evidence>
<feature type="coiled-coil region" evidence="3">
    <location>
        <begin position="196"/>
        <end position="234"/>
    </location>
</feature>